<sequence length="82" mass="9231">MAPESSNWLSFSLSPMEMLNSSSQAQMLQSTMKNVPFDGASGDSQQYYFLDNFYWNVNSNLSMIAIESVHGVKYGVTFLFGR</sequence>
<organism evidence="1 2">
    <name type="scientific">Actinidia rufa</name>
    <dbReference type="NCBI Taxonomy" id="165716"/>
    <lineage>
        <taxon>Eukaryota</taxon>
        <taxon>Viridiplantae</taxon>
        <taxon>Streptophyta</taxon>
        <taxon>Embryophyta</taxon>
        <taxon>Tracheophyta</taxon>
        <taxon>Spermatophyta</taxon>
        <taxon>Magnoliopsida</taxon>
        <taxon>eudicotyledons</taxon>
        <taxon>Gunneridae</taxon>
        <taxon>Pentapetalae</taxon>
        <taxon>asterids</taxon>
        <taxon>Ericales</taxon>
        <taxon>Actinidiaceae</taxon>
        <taxon>Actinidia</taxon>
    </lineage>
</organism>
<evidence type="ECO:0000313" key="1">
    <source>
        <dbReference type="EMBL" id="GFS40500.1"/>
    </source>
</evidence>
<gene>
    <name evidence="1" type="ORF">Acr_00g0068920</name>
</gene>
<dbReference type="Proteomes" id="UP000585474">
    <property type="component" value="Unassembled WGS sequence"/>
</dbReference>
<proteinExistence type="predicted"/>
<dbReference type="AlphaFoldDB" id="A0A7J0DS94"/>
<evidence type="ECO:0000313" key="2">
    <source>
        <dbReference type="Proteomes" id="UP000585474"/>
    </source>
</evidence>
<protein>
    <submittedName>
        <fullName evidence="1">Uncharacterized protein</fullName>
    </submittedName>
</protein>
<reference evidence="2" key="1">
    <citation type="submission" date="2019-07" db="EMBL/GenBank/DDBJ databases">
        <title>De Novo Assembly of kiwifruit Actinidia rufa.</title>
        <authorList>
            <person name="Sugita-Konishi S."/>
            <person name="Sato K."/>
            <person name="Mori E."/>
            <person name="Abe Y."/>
            <person name="Kisaki G."/>
            <person name="Hamano K."/>
            <person name="Suezawa K."/>
            <person name="Otani M."/>
            <person name="Fukuda T."/>
            <person name="Manabe T."/>
            <person name="Gomi K."/>
            <person name="Tabuchi M."/>
            <person name="Akimitsu K."/>
            <person name="Kataoka I."/>
        </authorList>
    </citation>
    <scope>NUCLEOTIDE SEQUENCE [LARGE SCALE GENOMIC DNA]</scope>
    <source>
        <strain evidence="2">cv. Fuchu</strain>
    </source>
</reference>
<name>A0A7J0DS94_9ERIC</name>
<comment type="caution">
    <text evidence="1">The sequence shown here is derived from an EMBL/GenBank/DDBJ whole genome shotgun (WGS) entry which is preliminary data.</text>
</comment>
<dbReference type="EMBL" id="BJWL01000350">
    <property type="protein sequence ID" value="GFS40500.1"/>
    <property type="molecule type" value="Genomic_DNA"/>
</dbReference>
<keyword evidence="2" id="KW-1185">Reference proteome</keyword>
<dbReference type="OrthoDB" id="10522474at2759"/>
<accession>A0A7J0DS94</accession>